<evidence type="ECO:0000256" key="2">
    <source>
        <dbReference type="ARBA" id="ARBA00003670"/>
    </source>
</evidence>
<feature type="active site" evidence="10 12">
    <location>
        <position position="520"/>
    </location>
</feature>
<dbReference type="PANTHER" id="PTHR30523:SF6">
    <property type="entry name" value="PHOSPHOENOLPYRUVATE CARBOXYLASE"/>
    <property type="match status" value="1"/>
</dbReference>
<accession>A0A0F6W2Q6</accession>
<dbReference type="Pfam" id="PF00311">
    <property type="entry name" value="PEPcase"/>
    <property type="match status" value="2"/>
</dbReference>
<dbReference type="InterPro" id="IPR018129">
    <property type="entry name" value="PEP_COase_Lys_AS"/>
</dbReference>
<dbReference type="EMBL" id="CP011125">
    <property type="protein sequence ID" value="AKF05923.1"/>
    <property type="molecule type" value="Genomic_DNA"/>
</dbReference>
<keyword evidence="7 10" id="KW-0456">Lyase</keyword>
<comment type="subunit">
    <text evidence="10">Homotetramer.</text>
</comment>
<dbReference type="PROSITE" id="PS00393">
    <property type="entry name" value="PEPCASE_2"/>
    <property type="match status" value="1"/>
</dbReference>
<keyword evidence="8 10" id="KW-0120">Carbon dioxide fixation</keyword>
<evidence type="ECO:0000256" key="7">
    <source>
        <dbReference type="ARBA" id="ARBA00023239"/>
    </source>
</evidence>
<evidence type="ECO:0000256" key="11">
    <source>
        <dbReference type="PROSITE-ProRule" id="PRU10111"/>
    </source>
</evidence>
<dbReference type="GO" id="GO:0015977">
    <property type="term" value="P:carbon fixation"/>
    <property type="evidence" value="ECO:0007669"/>
    <property type="project" value="UniProtKB-UniRule"/>
</dbReference>
<evidence type="ECO:0000256" key="4">
    <source>
        <dbReference type="ARBA" id="ARBA00012305"/>
    </source>
</evidence>
<feature type="active site" evidence="10 11">
    <location>
        <position position="138"/>
    </location>
</feature>
<evidence type="ECO:0000256" key="1">
    <source>
        <dbReference type="ARBA" id="ARBA00001946"/>
    </source>
</evidence>
<dbReference type="GO" id="GO:0000287">
    <property type="term" value="F:magnesium ion binding"/>
    <property type="evidence" value="ECO:0007669"/>
    <property type="project" value="UniProtKB-UniRule"/>
</dbReference>
<comment type="catalytic activity">
    <reaction evidence="9 10">
        <text>oxaloacetate + phosphate = phosphoenolpyruvate + hydrogencarbonate</text>
        <dbReference type="Rhea" id="RHEA:28370"/>
        <dbReference type="ChEBI" id="CHEBI:16452"/>
        <dbReference type="ChEBI" id="CHEBI:17544"/>
        <dbReference type="ChEBI" id="CHEBI:43474"/>
        <dbReference type="ChEBI" id="CHEBI:58702"/>
        <dbReference type="EC" id="4.1.1.31"/>
    </reaction>
</comment>
<keyword evidence="14" id="KW-1185">Reference proteome</keyword>
<gene>
    <name evidence="10" type="primary">ppc</name>
    <name evidence="13" type="ORF">DB32_003072</name>
</gene>
<evidence type="ECO:0000256" key="6">
    <source>
        <dbReference type="ARBA" id="ARBA00022842"/>
    </source>
</evidence>
<evidence type="ECO:0000313" key="13">
    <source>
        <dbReference type="EMBL" id="AKF05923.1"/>
    </source>
</evidence>
<keyword evidence="6 10" id="KW-0460">Magnesium</keyword>
<dbReference type="SUPFAM" id="SSF51621">
    <property type="entry name" value="Phosphoenolpyruvate/pyruvate domain"/>
    <property type="match status" value="1"/>
</dbReference>
<dbReference type="EC" id="4.1.1.31" evidence="4 10"/>
<dbReference type="Proteomes" id="UP000034883">
    <property type="component" value="Chromosome"/>
</dbReference>
<name>A0A0F6W2Q6_9BACT</name>
<comment type="function">
    <text evidence="2 10">Forms oxaloacetate, a four-carbon dicarboxylic acid source for the tricarboxylic acid cycle.</text>
</comment>
<protein>
    <recommendedName>
        <fullName evidence="5 10">Phosphoenolpyruvate carboxylase</fullName>
        <shortName evidence="10">PEPC</shortName>
        <shortName evidence="10">PEPCase</shortName>
        <ecNumber evidence="4 10">4.1.1.31</ecNumber>
    </recommendedName>
</protein>
<evidence type="ECO:0000256" key="5">
    <source>
        <dbReference type="ARBA" id="ARBA00022419"/>
    </source>
</evidence>
<dbReference type="RefSeq" id="WP_053233142.1">
    <property type="nucleotide sequence ID" value="NZ_CP011125.1"/>
</dbReference>
<dbReference type="KEGG" id="samy:DB32_003072"/>
<dbReference type="GO" id="GO:0006107">
    <property type="term" value="P:oxaloacetate metabolic process"/>
    <property type="evidence" value="ECO:0007669"/>
    <property type="project" value="UniProtKB-UniRule"/>
</dbReference>
<evidence type="ECO:0000256" key="9">
    <source>
        <dbReference type="ARBA" id="ARBA00048995"/>
    </source>
</evidence>
<dbReference type="GO" id="GO:0006099">
    <property type="term" value="P:tricarboxylic acid cycle"/>
    <property type="evidence" value="ECO:0007669"/>
    <property type="project" value="InterPro"/>
</dbReference>
<sequence length="847" mass="93515">MSTLNEDVNVLGRVLGTVLREQEGVPFFELVEEVRTRTKALRAASADARGADTTALQTRLASVSPGDAEGLVRAFSMYFQLVNMAEENERVRRVAERPGPRKEGLEEAFRALAARGLDADAARALVERVELGLTFTAHPTEMRRRTLREHLAAIAAEIPRLSDPDALERVTAHVEALWGTLELRRVQPTVRDEVQGGLAYVPVIASVLPQLARELSRAFHAVYGAPASLPLPLALCSWMGGDRDGNPNVTPEVTRETFELHTERARAMLRECIDDAFTSLSQHASRVHSVPAELGDDEEPWRAALRALYDALDDDAATSPIEPVRALTEIEETLRAAGQRRSADAFAMPLRVRARVFGTHLVSLDVREHSHKTGAAVAQLLERGGRPGYASLDEHGKRAVIVEELKTKRPLLGVGEVPPPELELVLGPLRATRDAIDRAGLRAFGRYITSMSEDVSDLLEVLILAREVGVRVLPVPLFETKADLERAPAVLRDVLAIPAYRAHLGTDVQEVMIGYSDSNKDAGFFAAYWSLYDAQRRIAEVCEAAGVRFRFFHGRGTSIGRGGGPMVRGILGQPAGTIGAGLRITEQGEALADKYSHPERARRNLEQGLYALLVAAAAPREVLPTEWTDAMARATDASARTYRELVEHPRFLAFFEAVTPINEIAHLRIASRPVRRPGPPTLANLRAIPWVMSWTQNRANVPGWYGVHVALREIGVERAREMYRTWPFFRTMLDNAQMSLAMSDDAIFRAYLALAPGEDELARRVLEAREETIARVCEVIEGPLLKDEPRIARSIELRNPYVEPIHRLQVELLRRVRAGGEGELDPQLERALLLSVHGIAAGVRNAG</sequence>
<dbReference type="InterPro" id="IPR021135">
    <property type="entry name" value="PEP_COase"/>
</dbReference>
<reference evidence="13 14" key="1">
    <citation type="submission" date="2015-03" db="EMBL/GenBank/DDBJ databases">
        <title>Genome assembly of Sandaracinus amylolyticus DSM 53668.</title>
        <authorList>
            <person name="Sharma G."/>
            <person name="Subramanian S."/>
        </authorList>
    </citation>
    <scope>NUCLEOTIDE SEQUENCE [LARGE SCALE GENOMIC DNA]</scope>
    <source>
        <strain evidence="13 14">DSM 53668</strain>
    </source>
</reference>
<dbReference type="AlphaFoldDB" id="A0A0F6W2Q6"/>
<organism evidence="13 14">
    <name type="scientific">Sandaracinus amylolyticus</name>
    <dbReference type="NCBI Taxonomy" id="927083"/>
    <lineage>
        <taxon>Bacteria</taxon>
        <taxon>Pseudomonadati</taxon>
        <taxon>Myxococcota</taxon>
        <taxon>Polyangia</taxon>
        <taxon>Polyangiales</taxon>
        <taxon>Sandaracinaceae</taxon>
        <taxon>Sandaracinus</taxon>
    </lineage>
</organism>
<proteinExistence type="inferred from homology"/>
<evidence type="ECO:0000256" key="12">
    <source>
        <dbReference type="PROSITE-ProRule" id="PRU10112"/>
    </source>
</evidence>
<keyword evidence="13" id="KW-0670">Pyruvate</keyword>
<evidence type="ECO:0000256" key="8">
    <source>
        <dbReference type="ARBA" id="ARBA00023300"/>
    </source>
</evidence>
<evidence type="ECO:0000256" key="10">
    <source>
        <dbReference type="HAMAP-Rule" id="MF_00595"/>
    </source>
</evidence>
<comment type="cofactor">
    <cofactor evidence="1 10">
        <name>Mg(2+)</name>
        <dbReference type="ChEBI" id="CHEBI:18420"/>
    </cofactor>
</comment>
<evidence type="ECO:0000256" key="3">
    <source>
        <dbReference type="ARBA" id="ARBA00008346"/>
    </source>
</evidence>
<comment type="similarity">
    <text evidence="3 10">Belongs to the PEPCase type 1 family.</text>
</comment>
<dbReference type="InterPro" id="IPR022805">
    <property type="entry name" value="PEP_COase_bac/pln-type"/>
</dbReference>
<dbReference type="GO" id="GO:0005829">
    <property type="term" value="C:cytosol"/>
    <property type="evidence" value="ECO:0007669"/>
    <property type="project" value="TreeGrafter"/>
</dbReference>
<dbReference type="HAMAP" id="MF_00595">
    <property type="entry name" value="PEPcase_type1"/>
    <property type="match status" value="1"/>
</dbReference>
<dbReference type="PROSITE" id="PS00781">
    <property type="entry name" value="PEPCASE_1"/>
    <property type="match status" value="1"/>
</dbReference>
<evidence type="ECO:0000313" key="14">
    <source>
        <dbReference type="Proteomes" id="UP000034883"/>
    </source>
</evidence>
<dbReference type="PRINTS" id="PR00150">
    <property type="entry name" value="PEPCARBXLASE"/>
</dbReference>
<dbReference type="STRING" id="927083.DB32_003072"/>
<dbReference type="InterPro" id="IPR015813">
    <property type="entry name" value="Pyrv/PenolPyrv_kinase-like_dom"/>
</dbReference>
<dbReference type="PANTHER" id="PTHR30523">
    <property type="entry name" value="PHOSPHOENOLPYRUVATE CARBOXYLASE"/>
    <property type="match status" value="1"/>
</dbReference>
<dbReference type="OrthoDB" id="9768133at2"/>
<dbReference type="InterPro" id="IPR033129">
    <property type="entry name" value="PEPCASE_His_AS"/>
</dbReference>
<dbReference type="GO" id="GO:0008964">
    <property type="term" value="F:phosphoenolpyruvate carboxylase activity"/>
    <property type="evidence" value="ECO:0007669"/>
    <property type="project" value="UniProtKB-UniRule"/>
</dbReference>